<evidence type="ECO:0000256" key="2">
    <source>
        <dbReference type="SAM" id="MobiDB-lite"/>
    </source>
</evidence>
<proteinExistence type="predicted"/>
<name>A0A382JJG8_9ZZZZ</name>
<reference evidence="4" key="1">
    <citation type="submission" date="2018-05" db="EMBL/GenBank/DDBJ databases">
        <authorList>
            <person name="Lanie J.A."/>
            <person name="Ng W.-L."/>
            <person name="Kazmierczak K.M."/>
            <person name="Andrzejewski T.M."/>
            <person name="Davidsen T.M."/>
            <person name="Wayne K.J."/>
            <person name="Tettelin H."/>
            <person name="Glass J.I."/>
            <person name="Rusch D."/>
            <person name="Podicherti R."/>
            <person name="Tsui H.-C.T."/>
            <person name="Winkler M.E."/>
        </authorList>
    </citation>
    <scope>NUCLEOTIDE SEQUENCE</scope>
</reference>
<dbReference type="InterPro" id="IPR041657">
    <property type="entry name" value="HTH_17"/>
</dbReference>
<dbReference type="EMBL" id="UINC01074886">
    <property type="protein sequence ID" value="SVC12524.1"/>
    <property type="molecule type" value="Genomic_DNA"/>
</dbReference>
<keyword evidence="1" id="KW-0175">Coiled coil</keyword>
<organism evidence="4">
    <name type="scientific">marine metagenome</name>
    <dbReference type="NCBI Taxonomy" id="408172"/>
    <lineage>
        <taxon>unclassified sequences</taxon>
        <taxon>metagenomes</taxon>
        <taxon>ecological metagenomes</taxon>
    </lineage>
</organism>
<evidence type="ECO:0000256" key="1">
    <source>
        <dbReference type="SAM" id="Coils"/>
    </source>
</evidence>
<feature type="domain" description="Helix-turn-helix" evidence="3">
    <location>
        <begin position="5"/>
        <end position="43"/>
    </location>
</feature>
<sequence length="174" mass="20179">MPIEMSIQQAAEYFNVSAQTVRRRLDTGQLLGEKVKGRWVIKVDTSAPPQDPGEQRGEDSTQDIDEVSTDAILKLQQETQQLIVQFQNEKARLINQQKQQQEENARFLAQVEAENKGLRDQLERAEIIQTRFETVVLELKEKIDQVKLKLDYISPDKMTLRQQKQILKSNVFKI</sequence>
<protein>
    <recommendedName>
        <fullName evidence="3">Helix-turn-helix domain-containing protein</fullName>
    </recommendedName>
</protein>
<feature type="region of interest" description="Disordered" evidence="2">
    <location>
        <begin position="43"/>
        <end position="64"/>
    </location>
</feature>
<feature type="coiled-coil region" evidence="1">
    <location>
        <begin position="76"/>
        <end position="128"/>
    </location>
</feature>
<evidence type="ECO:0000259" key="3">
    <source>
        <dbReference type="Pfam" id="PF12728"/>
    </source>
</evidence>
<evidence type="ECO:0000313" key="4">
    <source>
        <dbReference type="EMBL" id="SVC12524.1"/>
    </source>
</evidence>
<gene>
    <name evidence="4" type="ORF">METZ01_LOCUS265378</name>
</gene>
<dbReference type="Pfam" id="PF12728">
    <property type="entry name" value="HTH_17"/>
    <property type="match status" value="1"/>
</dbReference>
<dbReference type="AlphaFoldDB" id="A0A382JJG8"/>
<accession>A0A382JJG8</accession>